<keyword evidence="3" id="KW-1185">Reference proteome</keyword>
<proteinExistence type="predicted"/>
<dbReference type="Proteomes" id="UP000179769">
    <property type="component" value="Unassembled WGS sequence"/>
</dbReference>
<gene>
    <name evidence="2" type="ORF">BBK14_23830</name>
</gene>
<sequence>MQDRTESRLDRIRGSAPPRRHDARTIAALTRNPGCARRGVLDAAGVDKDLLARQVGFPAAFGQSRFAIVRGNVFEARVKADGCVDLLRMFHECLGSEPGGTEPGGTAAGEPLLVTGDAEPDETLAARHERTVAALRTASGTDRPVLITHPLLRLAVGGQDVHLEPDLVLVRPGGLFHVVEIKSFPVIDGQAEGEKVAAAAIQAAVYVLALRRLLGRPDAVSHDVVLVCPRDFSNAPMATRIDVRRQLLVLDHQLARLSAVDALVAALPPDLTFDLAPGPDGRPTRPAAELAAGLSRLDARYTPDCLSMCELAFRCRHEAAGRTAALGPSVREELGGVETVAEVLELAAGTRAPTADQAEAADRLRTTARMYAAGLAAGPATEHAAGDRGPTP</sequence>
<protein>
    <recommendedName>
        <fullName evidence="4">Secreted protein</fullName>
    </recommendedName>
</protein>
<comment type="caution">
    <text evidence="2">The sequence shown here is derived from an EMBL/GenBank/DDBJ whole genome shotgun (WGS) entry which is preliminary data.</text>
</comment>
<evidence type="ECO:0008006" key="4">
    <source>
        <dbReference type="Google" id="ProtNLM"/>
    </source>
</evidence>
<name>A0A1S1PM66_9ACTN</name>
<evidence type="ECO:0000313" key="2">
    <source>
        <dbReference type="EMBL" id="OHV23893.1"/>
    </source>
</evidence>
<reference evidence="3" key="1">
    <citation type="submission" date="2016-07" db="EMBL/GenBank/DDBJ databases">
        <title>Frankia sp. NRRL B-16219 Genome sequencing.</title>
        <authorList>
            <person name="Ghodhbane-Gtari F."/>
            <person name="Swanson E."/>
            <person name="Gueddou A."/>
            <person name="Louati M."/>
            <person name="Nouioui I."/>
            <person name="Hezbri K."/>
            <person name="Abebe-Akele F."/>
            <person name="Simpson S."/>
            <person name="Morris K."/>
            <person name="Thomas K."/>
            <person name="Gtari M."/>
            <person name="Tisa L.S."/>
        </authorList>
    </citation>
    <scope>NUCLEOTIDE SEQUENCE [LARGE SCALE GENOMIC DNA]</scope>
    <source>
        <strain evidence="3">NRRL B-16219</strain>
    </source>
</reference>
<dbReference type="AlphaFoldDB" id="A0A1S1PM66"/>
<evidence type="ECO:0000313" key="3">
    <source>
        <dbReference type="Proteomes" id="UP000179769"/>
    </source>
</evidence>
<dbReference type="EMBL" id="MAXA01000238">
    <property type="protein sequence ID" value="OHV23893.1"/>
    <property type="molecule type" value="Genomic_DNA"/>
</dbReference>
<accession>A0A1S1PM66</accession>
<dbReference type="RefSeq" id="WP_071065761.1">
    <property type="nucleotide sequence ID" value="NZ_MAXA01000238.1"/>
</dbReference>
<dbReference type="OrthoDB" id="3366489at2"/>
<organism evidence="2 3">
    <name type="scientific">Parafrankia soli</name>
    <dbReference type="NCBI Taxonomy" id="2599596"/>
    <lineage>
        <taxon>Bacteria</taxon>
        <taxon>Bacillati</taxon>
        <taxon>Actinomycetota</taxon>
        <taxon>Actinomycetes</taxon>
        <taxon>Frankiales</taxon>
        <taxon>Frankiaceae</taxon>
        <taxon>Parafrankia</taxon>
    </lineage>
</organism>
<feature type="region of interest" description="Disordered" evidence="1">
    <location>
        <begin position="1"/>
        <end position="21"/>
    </location>
</feature>
<evidence type="ECO:0000256" key="1">
    <source>
        <dbReference type="SAM" id="MobiDB-lite"/>
    </source>
</evidence>